<feature type="compositionally biased region" description="Acidic residues" evidence="10">
    <location>
        <begin position="489"/>
        <end position="502"/>
    </location>
</feature>
<keyword evidence="6 9" id="KW-0443">Lipid metabolism</keyword>
<dbReference type="InterPro" id="IPR017946">
    <property type="entry name" value="PLC-like_Pdiesterase_TIM-brl"/>
</dbReference>
<dbReference type="PROSITE" id="PS50222">
    <property type="entry name" value="EF_HAND_2"/>
    <property type="match status" value="2"/>
</dbReference>
<evidence type="ECO:0000313" key="15">
    <source>
        <dbReference type="EMBL" id="CAF0759525.1"/>
    </source>
</evidence>
<dbReference type="InterPro" id="IPR001192">
    <property type="entry name" value="PI-PLC_fam"/>
</dbReference>
<keyword evidence="16" id="KW-1185">Reference proteome</keyword>
<dbReference type="Proteomes" id="UP000663879">
    <property type="component" value="Unassembled WGS sequence"/>
</dbReference>
<dbReference type="Pfam" id="PF00387">
    <property type="entry name" value="PI-PLC-Y"/>
    <property type="match status" value="1"/>
</dbReference>
<dbReference type="InterPro" id="IPR001711">
    <property type="entry name" value="PLipase_C_Pinositol-sp_Y"/>
</dbReference>
<dbReference type="PANTHER" id="PTHR10336:SF36">
    <property type="entry name" value="1-PHOSPHATIDYLINOSITOL 4,5-BISPHOSPHATE PHOSPHODIESTERASE BETA-4"/>
    <property type="match status" value="1"/>
</dbReference>
<dbReference type="SUPFAM" id="SSF49562">
    <property type="entry name" value="C2 domain (Calcium/lipid-binding domain, CaLB)"/>
    <property type="match status" value="1"/>
</dbReference>
<dbReference type="SMART" id="SM00149">
    <property type="entry name" value="PLCYc"/>
    <property type="match status" value="1"/>
</dbReference>
<evidence type="ECO:0000256" key="7">
    <source>
        <dbReference type="ARBA" id="ARBA00023224"/>
    </source>
</evidence>
<comment type="caution">
    <text evidence="15">The sequence shown here is derived from an EMBL/GenBank/DDBJ whole genome shotgun (WGS) entry which is preliminary data.</text>
</comment>
<dbReference type="SMART" id="SM00239">
    <property type="entry name" value="C2"/>
    <property type="match status" value="1"/>
</dbReference>
<dbReference type="PROSITE" id="PS50003">
    <property type="entry name" value="PH_DOMAIN"/>
    <property type="match status" value="1"/>
</dbReference>
<keyword evidence="5 9" id="KW-0442">Lipid degradation</keyword>
<comment type="catalytic activity">
    <reaction evidence="8">
        <text>a 1,2-diacyl-sn-glycero-3-phospho-(1D-myo-inositol-4,5-bisphosphate) + H2O = 1D-myo-inositol 1,4,5-trisphosphate + a 1,2-diacyl-sn-glycerol + H(+)</text>
        <dbReference type="Rhea" id="RHEA:33179"/>
        <dbReference type="ChEBI" id="CHEBI:15377"/>
        <dbReference type="ChEBI" id="CHEBI:15378"/>
        <dbReference type="ChEBI" id="CHEBI:17815"/>
        <dbReference type="ChEBI" id="CHEBI:58456"/>
        <dbReference type="ChEBI" id="CHEBI:203600"/>
        <dbReference type="EC" id="3.1.4.11"/>
    </reaction>
    <physiologicalReaction direction="left-to-right" evidence="8">
        <dbReference type="Rhea" id="RHEA:33180"/>
    </physiologicalReaction>
</comment>
<evidence type="ECO:0000256" key="1">
    <source>
        <dbReference type="ARBA" id="ARBA00001913"/>
    </source>
</evidence>
<evidence type="ECO:0000256" key="6">
    <source>
        <dbReference type="ARBA" id="ARBA00023098"/>
    </source>
</evidence>
<dbReference type="SUPFAM" id="SSF47473">
    <property type="entry name" value="EF-hand"/>
    <property type="match status" value="1"/>
</dbReference>
<evidence type="ECO:0000313" key="16">
    <source>
        <dbReference type="Proteomes" id="UP000663879"/>
    </source>
</evidence>
<dbReference type="OrthoDB" id="269822at2759"/>
<dbReference type="PANTHER" id="PTHR10336">
    <property type="entry name" value="PHOSPHOINOSITIDE-SPECIFIC PHOSPHOLIPASE C FAMILY PROTEIN"/>
    <property type="match status" value="1"/>
</dbReference>
<dbReference type="Pfam" id="PF00388">
    <property type="entry name" value="PI-PLC-X"/>
    <property type="match status" value="1"/>
</dbReference>
<dbReference type="InterPro" id="IPR001849">
    <property type="entry name" value="PH_domain"/>
</dbReference>
<dbReference type="InterPro" id="IPR000909">
    <property type="entry name" value="PLipase_C_PInositol-sp_X_dom"/>
</dbReference>
<name>A0A813PXU8_9BILA</name>
<dbReference type="PROSITE" id="PS50007">
    <property type="entry name" value="PIPLC_X_DOMAIN"/>
    <property type="match status" value="1"/>
</dbReference>
<dbReference type="AlphaFoldDB" id="A0A813PXU8"/>
<evidence type="ECO:0000259" key="11">
    <source>
        <dbReference type="PROSITE" id="PS50003"/>
    </source>
</evidence>
<dbReference type="CDD" id="cd00275">
    <property type="entry name" value="C2_PLC_like"/>
    <property type="match status" value="1"/>
</dbReference>
<dbReference type="PRINTS" id="PR00390">
    <property type="entry name" value="PHPHLIPASEC"/>
</dbReference>
<dbReference type="SMART" id="SM00148">
    <property type="entry name" value="PLCXc"/>
    <property type="match status" value="1"/>
</dbReference>
<dbReference type="InterPro" id="IPR011993">
    <property type="entry name" value="PH-like_dom_sf"/>
</dbReference>
<dbReference type="PROSITE" id="PS00018">
    <property type="entry name" value="EF_HAND_1"/>
    <property type="match status" value="2"/>
</dbReference>
<dbReference type="InterPro" id="IPR018247">
    <property type="entry name" value="EF_Hand_1_Ca_BS"/>
</dbReference>
<dbReference type="InterPro" id="IPR011992">
    <property type="entry name" value="EF-hand-dom_pair"/>
</dbReference>
<evidence type="ECO:0000259" key="12">
    <source>
        <dbReference type="PROSITE" id="PS50004"/>
    </source>
</evidence>
<dbReference type="GO" id="GO:0005509">
    <property type="term" value="F:calcium ion binding"/>
    <property type="evidence" value="ECO:0007669"/>
    <property type="project" value="InterPro"/>
</dbReference>
<dbReference type="PROSITE" id="PS50008">
    <property type="entry name" value="PIPLC_Y_DOMAIN"/>
    <property type="match status" value="1"/>
</dbReference>
<dbReference type="SUPFAM" id="SSF50729">
    <property type="entry name" value="PH domain-like"/>
    <property type="match status" value="1"/>
</dbReference>
<evidence type="ECO:0000259" key="13">
    <source>
        <dbReference type="PROSITE" id="PS50008"/>
    </source>
</evidence>
<evidence type="ECO:0000259" key="14">
    <source>
        <dbReference type="PROSITE" id="PS50222"/>
    </source>
</evidence>
<dbReference type="GO" id="GO:0016042">
    <property type="term" value="P:lipid catabolic process"/>
    <property type="evidence" value="ECO:0007669"/>
    <property type="project" value="UniProtKB-KW"/>
</dbReference>
<proteinExistence type="predicted"/>
<accession>A0A813PXU8</accession>
<evidence type="ECO:0000256" key="2">
    <source>
        <dbReference type="ARBA" id="ARBA00012368"/>
    </source>
</evidence>
<dbReference type="Pfam" id="PF13499">
    <property type="entry name" value="EF-hand_7"/>
    <property type="match status" value="1"/>
</dbReference>
<dbReference type="GO" id="GO:0051209">
    <property type="term" value="P:release of sequestered calcium ion into cytosol"/>
    <property type="evidence" value="ECO:0007669"/>
    <property type="project" value="TreeGrafter"/>
</dbReference>
<keyword evidence="4" id="KW-0106">Calcium</keyword>
<feature type="domain" description="EF-hand" evidence="14">
    <location>
        <begin position="189"/>
        <end position="224"/>
    </location>
</feature>
<dbReference type="SUPFAM" id="SSF51695">
    <property type="entry name" value="PLC-like phosphodiesterases"/>
    <property type="match status" value="1"/>
</dbReference>
<evidence type="ECO:0000256" key="3">
    <source>
        <dbReference type="ARBA" id="ARBA00022801"/>
    </source>
</evidence>
<feature type="domain" description="C2" evidence="12">
    <location>
        <begin position="635"/>
        <end position="760"/>
    </location>
</feature>
<dbReference type="Gene3D" id="2.30.29.30">
    <property type="entry name" value="Pleckstrin-homology domain (PH domain)/Phosphotyrosine-binding domain (PTB)"/>
    <property type="match status" value="1"/>
</dbReference>
<dbReference type="GO" id="GO:0004435">
    <property type="term" value="F:phosphatidylinositol-4,5-bisphosphate phospholipase C activity"/>
    <property type="evidence" value="ECO:0007669"/>
    <property type="project" value="UniProtKB-EC"/>
</dbReference>
<dbReference type="Gene3D" id="1.10.238.10">
    <property type="entry name" value="EF-hand"/>
    <property type="match status" value="2"/>
</dbReference>
<evidence type="ECO:0000256" key="10">
    <source>
        <dbReference type="SAM" id="MobiDB-lite"/>
    </source>
</evidence>
<dbReference type="Pfam" id="PF09279">
    <property type="entry name" value="EF-hand_like"/>
    <property type="match status" value="1"/>
</dbReference>
<feature type="domain" description="PI-PLC Y-box" evidence="13">
    <location>
        <begin position="518"/>
        <end position="634"/>
    </location>
</feature>
<keyword evidence="3 9" id="KW-0378">Hydrolase</keyword>
<comment type="cofactor">
    <cofactor evidence="1">
        <name>Ca(2+)</name>
        <dbReference type="ChEBI" id="CHEBI:29108"/>
    </cofactor>
</comment>
<feature type="domain" description="PH" evidence="11">
    <location>
        <begin position="23"/>
        <end position="142"/>
    </location>
</feature>
<evidence type="ECO:0000256" key="9">
    <source>
        <dbReference type="RuleBase" id="RU361133"/>
    </source>
</evidence>
<dbReference type="Pfam" id="PF16457">
    <property type="entry name" value="PH_12"/>
    <property type="match status" value="1"/>
</dbReference>
<reference evidence="15" key="1">
    <citation type="submission" date="2021-02" db="EMBL/GenBank/DDBJ databases">
        <authorList>
            <person name="Nowell W R."/>
        </authorList>
    </citation>
    <scope>NUCLEOTIDE SEQUENCE</scope>
    <source>
        <strain evidence="15">Ploen Becks lab</strain>
    </source>
</reference>
<evidence type="ECO:0000256" key="5">
    <source>
        <dbReference type="ARBA" id="ARBA00022963"/>
    </source>
</evidence>
<dbReference type="CDD" id="cd08558">
    <property type="entry name" value="PI-PLCc_eukaryota"/>
    <property type="match status" value="1"/>
</dbReference>
<evidence type="ECO:0000256" key="4">
    <source>
        <dbReference type="ARBA" id="ARBA00022837"/>
    </source>
</evidence>
<dbReference type="Gene3D" id="2.60.40.150">
    <property type="entry name" value="C2 domain"/>
    <property type="match status" value="1"/>
</dbReference>
<protein>
    <recommendedName>
        <fullName evidence="2 9">Phosphoinositide phospholipase C</fullName>
        <ecNumber evidence="2 9">3.1.4.11</ecNumber>
    </recommendedName>
</protein>
<dbReference type="EMBL" id="CAJNOC010000422">
    <property type="protein sequence ID" value="CAF0759525.1"/>
    <property type="molecule type" value="Genomic_DNA"/>
</dbReference>
<evidence type="ECO:0000256" key="8">
    <source>
        <dbReference type="ARBA" id="ARBA00023674"/>
    </source>
</evidence>
<organism evidence="15 16">
    <name type="scientific">Brachionus calyciflorus</name>
    <dbReference type="NCBI Taxonomy" id="104777"/>
    <lineage>
        <taxon>Eukaryota</taxon>
        <taxon>Metazoa</taxon>
        <taxon>Spiralia</taxon>
        <taxon>Gnathifera</taxon>
        <taxon>Rotifera</taxon>
        <taxon>Eurotatoria</taxon>
        <taxon>Monogononta</taxon>
        <taxon>Pseudotrocha</taxon>
        <taxon>Ploima</taxon>
        <taxon>Brachionidae</taxon>
        <taxon>Brachionus</taxon>
    </lineage>
</organism>
<dbReference type="Gene3D" id="3.20.20.190">
    <property type="entry name" value="Phosphatidylinositol (PI) phosphodiesterase"/>
    <property type="match status" value="1"/>
</dbReference>
<sequence>MTDFYKKYYGYEDNIKLKDDDIRKLEEGMNLKKLNGNKEEFNERFYRLDTNLNVLVATTKEFLKKEKIYELTLLSEVKEGCSSDNLKSFQLKNSLNDRKKIPEIEDKSFVIVYDNFKKSLDLLAPSKAHRDIWVRVLSYFIILTKKRKGVLPEADKIMTNYFELADKSKNKRLNKNEITEFLDSINIKLKKDQLKQLIQDSDTNNDGELSQEEFEKFIGQLSRRKEIMSLYKLIASGEQKSDINFLPEFITVDKFRTFLEKYQKESKSLEECKEIIRHFEPSDAKEEFKFSLYGFISYMKDPHNFIDDLEKTSKVYMKMDHSFASYFINSSHNTYLSGDQITSDTRPDCYMTAIMRGARLLEMDVHDGSDGKPRIFHKKTLTNKILFEDAIKVCRDNAFKISNFPLIITIELHCTPKQQLVMVDIIKKHLYEYLYLEDIDENNYPSLKDLEKKIIIRCQKPKKQPENSTIKKMTFTSKNSSKSLSMDASYDDDDQYDDDVDDEVKNKKAKSYEEIKELEDVITVIQNASFKGIEFALNNYSKGKSSSLSEPKCNKLLEEERAQDIIKYTANFCTKVYPAFYRQDSTNLKPLDYWIYGFQIAALNFQTDDLSMDLNDALFADNGGCGYVLKPRILTDPTLGFDPLDIRTMRNKMKFKIKIISAQNLPTNSELIKDISDPYVSIKIYGVPIDKNEAKTQTVKDNGLNPIWNEDFEFTINCPELAFVKFIVKDEDVGNDDFIGQYTIRFQNIKQGYRHIALKNKSSKGTLFVGIRIFNLE</sequence>
<dbReference type="Pfam" id="PF00168">
    <property type="entry name" value="C2"/>
    <property type="match status" value="1"/>
</dbReference>
<keyword evidence="7" id="KW-0807">Transducer</keyword>
<dbReference type="PROSITE" id="PS50004">
    <property type="entry name" value="C2"/>
    <property type="match status" value="1"/>
</dbReference>
<feature type="region of interest" description="Disordered" evidence="10">
    <location>
        <begin position="481"/>
        <end position="502"/>
    </location>
</feature>
<dbReference type="InterPro" id="IPR000008">
    <property type="entry name" value="C2_dom"/>
</dbReference>
<dbReference type="SMART" id="SM00054">
    <property type="entry name" value="EFh"/>
    <property type="match status" value="2"/>
</dbReference>
<dbReference type="EC" id="3.1.4.11" evidence="2 9"/>
<dbReference type="InterPro" id="IPR015359">
    <property type="entry name" value="PLC_EF-hand-like"/>
</dbReference>
<dbReference type="GO" id="GO:0048015">
    <property type="term" value="P:phosphatidylinositol-mediated signaling"/>
    <property type="evidence" value="ECO:0007669"/>
    <property type="project" value="TreeGrafter"/>
</dbReference>
<gene>
    <name evidence="15" type="ORF">OXX778_LOCUS4355</name>
</gene>
<dbReference type="InterPro" id="IPR035892">
    <property type="entry name" value="C2_domain_sf"/>
</dbReference>
<dbReference type="InterPro" id="IPR002048">
    <property type="entry name" value="EF_hand_dom"/>
</dbReference>
<feature type="domain" description="EF-hand" evidence="14">
    <location>
        <begin position="153"/>
        <end position="188"/>
    </location>
</feature>